<organism evidence="1">
    <name type="scientific">Alexandrium monilatum</name>
    <dbReference type="NCBI Taxonomy" id="311494"/>
    <lineage>
        <taxon>Eukaryota</taxon>
        <taxon>Sar</taxon>
        <taxon>Alveolata</taxon>
        <taxon>Dinophyceae</taxon>
        <taxon>Gonyaulacales</taxon>
        <taxon>Pyrocystaceae</taxon>
        <taxon>Alexandrium</taxon>
    </lineage>
</organism>
<gene>
    <name evidence="1" type="ORF">AMON00008_LOCUS63525</name>
</gene>
<reference evidence="1" key="1">
    <citation type="submission" date="2021-01" db="EMBL/GenBank/DDBJ databases">
        <authorList>
            <person name="Corre E."/>
            <person name="Pelletier E."/>
            <person name="Niang G."/>
            <person name="Scheremetjew M."/>
            <person name="Finn R."/>
            <person name="Kale V."/>
            <person name="Holt S."/>
            <person name="Cochrane G."/>
            <person name="Meng A."/>
            <person name="Brown T."/>
            <person name="Cohen L."/>
        </authorList>
    </citation>
    <scope>NUCLEOTIDE SEQUENCE</scope>
    <source>
        <strain evidence="1">CCMP3105</strain>
    </source>
</reference>
<proteinExistence type="predicted"/>
<accession>A0A7S4T654</accession>
<dbReference type="EMBL" id="HBNR01088651">
    <property type="protein sequence ID" value="CAE4667012.1"/>
    <property type="molecule type" value="Transcribed_RNA"/>
</dbReference>
<protein>
    <submittedName>
        <fullName evidence="1">Uncharacterized protein</fullName>
    </submittedName>
</protein>
<evidence type="ECO:0000313" key="1">
    <source>
        <dbReference type="EMBL" id="CAE4667012.1"/>
    </source>
</evidence>
<name>A0A7S4T654_9DINO</name>
<sequence>MPSKCRCHSSVQHSIGIRTGPTMRVVHRDGAALLLLTTSGTAASSGFSPVCQVKGAQALETPQDMGIARKMLMTCVWLVVTTIVGPSTPRKERWGSPSWKGRL</sequence>
<dbReference type="AlphaFoldDB" id="A0A7S4T654"/>